<dbReference type="AlphaFoldDB" id="A0A226E2N7"/>
<evidence type="ECO:0000313" key="4">
    <source>
        <dbReference type="Proteomes" id="UP000198287"/>
    </source>
</evidence>
<evidence type="ECO:0000259" key="2">
    <source>
        <dbReference type="SMART" id="SM00960"/>
    </source>
</evidence>
<dbReference type="OMA" id="MDHIANE"/>
<dbReference type="SUPFAM" id="SSF103196">
    <property type="entry name" value="Roadblock/LC7 domain"/>
    <property type="match status" value="1"/>
</dbReference>
<dbReference type="OrthoDB" id="9985637at2759"/>
<organism evidence="3 4">
    <name type="scientific">Folsomia candida</name>
    <name type="common">Springtail</name>
    <dbReference type="NCBI Taxonomy" id="158441"/>
    <lineage>
        <taxon>Eukaryota</taxon>
        <taxon>Metazoa</taxon>
        <taxon>Ecdysozoa</taxon>
        <taxon>Arthropoda</taxon>
        <taxon>Hexapoda</taxon>
        <taxon>Collembola</taxon>
        <taxon>Entomobryomorpha</taxon>
        <taxon>Isotomoidea</taxon>
        <taxon>Isotomidae</taxon>
        <taxon>Proisotominae</taxon>
        <taxon>Folsomia</taxon>
    </lineage>
</organism>
<feature type="domain" description="Roadblock/LAMTOR2" evidence="2">
    <location>
        <begin position="22"/>
        <end position="110"/>
    </location>
</feature>
<evidence type="ECO:0000313" key="3">
    <source>
        <dbReference type="EMBL" id="OXA51689.1"/>
    </source>
</evidence>
<dbReference type="EMBL" id="LNIX01000007">
    <property type="protein sequence ID" value="OXA51689.1"/>
    <property type="molecule type" value="Genomic_DNA"/>
</dbReference>
<dbReference type="SMART" id="SM00960">
    <property type="entry name" value="Robl_LC7"/>
    <property type="match status" value="1"/>
</dbReference>
<comment type="similarity">
    <text evidence="1">Belongs to the GAMAD family.</text>
</comment>
<sequence>MSEKEHKNSGPRIEDLMVVEKVESIIDRISGHKNVEGVIVCDKEGAAIQTTMDNTNTVMYAEGIRNAVIMGTSMVRDCDPTNDLLYIRIGSKKLEMLAHSDPDYLAIVIQSRIKAAKKEVEQNAI</sequence>
<name>A0A226E2N7_FOLCA</name>
<accession>A0A226E2N7</accession>
<dbReference type="Gene3D" id="3.30.450.30">
    <property type="entry name" value="Dynein light chain 2a, cytoplasmic"/>
    <property type="match status" value="1"/>
</dbReference>
<gene>
    <name evidence="3" type="ORF">Fcan01_13895</name>
</gene>
<keyword evidence="4" id="KW-1185">Reference proteome</keyword>
<dbReference type="Proteomes" id="UP000198287">
    <property type="component" value="Unassembled WGS sequence"/>
</dbReference>
<evidence type="ECO:0000256" key="1">
    <source>
        <dbReference type="ARBA" id="ARBA00007191"/>
    </source>
</evidence>
<dbReference type="STRING" id="158441.A0A226E2N7"/>
<comment type="caution">
    <text evidence="3">The sequence shown here is derived from an EMBL/GenBank/DDBJ whole genome shotgun (WGS) entry which is preliminary data.</text>
</comment>
<dbReference type="InterPro" id="IPR004942">
    <property type="entry name" value="Roadblock/LAMTOR2_dom"/>
</dbReference>
<protein>
    <submittedName>
        <fullName evidence="3">Dynein light chain roadblock-type 1</fullName>
    </submittedName>
</protein>
<reference evidence="3 4" key="1">
    <citation type="submission" date="2015-12" db="EMBL/GenBank/DDBJ databases">
        <title>The genome of Folsomia candida.</title>
        <authorList>
            <person name="Faddeeva A."/>
            <person name="Derks M.F."/>
            <person name="Anvar Y."/>
            <person name="Smit S."/>
            <person name="Van Straalen N."/>
            <person name="Roelofs D."/>
        </authorList>
    </citation>
    <scope>NUCLEOTIDE SEQUENCE [LARGE SCALE GENOMIC DNA]</scope>
    <source>
        <strain evidence="3 4">VU population</strain>
        <tissue evidence="3">Whole body</tissue>
    </source>
</reference>
<proteinExistence type="inferred from homology"/>
<dbReference type="PANTHER" id="PTHR10779">
    <property type="entry name" value="DYNEIN LIGHT CHAIN ROADBLOCK"/>
    <property type="match status" value="1"/>
</dbReference>
<dbReference type="Pfam" id="PF03259">
    <property type="entry name" value="Robl_LC7"/>
    <property type="match status" value="1"/>
</dbReference>